<name>A0A251NAP3_PRUPE</name>
<accession>A0A251NAP3</accession>
<evidence type="ECO:0000313" key="1">
    <source>
        <dbReference type="EMBL" id="ONH96418.1"/>
    </source>
</evidence>
<gene>
    <name evidence="1" type="ORF">PRUPE_7G128100</name>
</gene>
<organism evidence="1 2">
    <name type="scientific">Prunus persica</name>
    <name type="common">Peach</name>
    <name type="synonym">Amygdalus persica</name>
    <dbReference type="NCBI Taxonomy" id="3760"/>
    <lineage>
        <taxon>Eukaryota</taxon>
        <taxon>Viridiplantae</taxon>
        <taxon>Streptophyta</taxon>
        <taxon>Embryophyta</taxon>
        <taxon>Tracheophyta</taxon>
        <taxon>Spermatophyta</taxon>
        <taxon>Magnoliopsida</taxon>
        <taxon>eudicotyledons</taxon>
        <taxon>Gunneridae</taxon>
        <taxon>Pentapetalae</taxon>
        <taxon>rosids</taxon>
        <taxon>fabids</taxon>
        <taxon>Rosales</taxon>
        <taxon>Rosaceae</taxon>
        <taxon>Amygdaloideae</taxon>
        <taxon>Amygdaleae</taxon>
        <taxon>Prunus</taxon>
    </lineage>
</organism>
<dbReference type="EMBL" id="CM007657">
    <property type="protein sequence ID" value="ONH96418.1"/>
    <property type="molecule type" value="Genomic_DNA"/>
</dbReference>
<proteinExistence type="predicted"/>
<protein>
    <submittedName>
        <fullName evidence="1">Uncharacterized protein</fullName>
    </submittedName>
</protein>
<keyword evidence="2" id="KW-1185">Reference proteome</keyword>
<dbReference type="Proteomes" id="UP000006882">
    <property type="component" value="Chromosome G7"/>
</dbReference>
<dbReference type="AlphaFoldDB" id="A0A251NAP3"/>
<dbReference type="Gramene" id="ONH96418">
    <property type="protein sequence ID" value="ONH96418"/>
    <property type="gene ID" value="PRUPE_7G128100"/>
</dbReference>
<reference evidence="1 2" key="1">
    <citation type="journal article" date="2013" name="Nat. Genet.">
        <title>The high-quality draft genome of peach (Prunus persica) identifies unique patterns of genetic diversity, domestication and genome evolution.</title>
        <authorList>
            <consortium name="International Peach Genome Initiative"/>
            <person name="Verde I."/>
            <person name="Abbott A.G."/>
            <person name="Scalabrin S."/>
            <person name="Jung S."/>
            <person name="Shu S."/>
            <person name="Marroni F."/>
            <person name="Zhebentyayeva T."/>
            <person name="Dettori M.T."/>
            <person name="Grimwood J."/>
            <person name="Cattonaro F."/>
            <person name="Zuccolo A."/>
            <person name="Rossini L."/>
            <person name="Jenkins J."/>
            <person name="Vendramin E."/>
            <person name="Meisel L.A."/>
            <person name="Decroocq V."/>
            <person name="Sosinski B."/>
            <person name="Prochnik S."/>
            <person name="Mitros T."/>
            <person name="Policriti A."/>
            <person name="Cipriani G."/>
            <person name="Dondini L."/>
            <person name="Ficklin S."/>
            <person name="Goodstein D.M."/>
            <person name="Xuan P."/>
            <person name="Del Fabbro C."/>
            <person name="Aramini V."/>
            <person name="Copetti D."/>
            <person name="Gonzalez S."/>
            <person name="Horner D.S."/>
            <person name="Falchi R."/>
            <person name="Lucas S."/>
            <person name="Mica E."/>
            <person name="Maldonado J."/>
            <person name="Lazzari B."/>
            <person name="Bielenberg D."/>
            <person name="Pirona R."/>
            <person name="Miculan M."/>
            <person name="Barakat A."/>
            <person name="Testolin R."/>
            <person name="Stella A."/>
            <person name="Tartarini S."/>
            <person name="Tonutti P."/>
            <person name="Arus P."/>
            <person name="Orellana A."/>
            <person name="Wells C."/>
            <person name="Main D."/>
            <person name="Vizzotto G."/>
            <person name="Silva H."/>
            <person name="Salamini F."/>
            <person name="Schmutz J."/>
            <person name="Morgante M."/>
            <person name="Rokhsar D.S."/>
        </authorList>
    </citation>
    <scope>NUCLEOTIDE SEQUENCE [LARGE SCALE GENOMIC DNA]</scope>
    <source>
        <strain evidence="2">cv. Nemared</strain>
    </source>
</reference>
<sequence>MLTKTLHISFFVLHNKTITLILLSQNQTFDSVDHLRKYNPNTNQPCILIFYINIYTCNLKSRWPRKMVQTTQNLSRQPQNLKLQRHAYGAERHTSIKTT</sequence>
<evidence type="ECO:0000313" key="2">
    <source>
        <dbReference type="Proteomes" id="UP000006882"/>
    </source>
</evidence>